<name>A0A7X0VBX1_9ACTN</name>
<dbReference type="InterPro" id="IPR036852">
    <property type="entry name" value="Peptidase_S8/S53_dom_sf"/>
</dbReference>
<evidence type="ECO:0000256" key="8">
    <source>
        <dbReference type="PROSITE-ProRule" id="PRU01240"/>
    </source>
</evidence>
<dbReference type="InterPro" id="IPR034058">
    <property type="entry name" value="TagA/B/C/D_pept_dom"/>
</dbReference>
<dbReference type="Pfam" id="PF00082">
    <property type="entry name" value="Peptidase_S8"/>
    <property type="match status" value="1"/>
</dbReference>
<evidence type="ECO:0000313" key="11">
    <source>
        <dbReference type="EMBL" id="MBB6628392.1"/>
    </source>
</evidence>
<feature type="chain" id="PRO_5038361597" evidence="9">
    <location>
        <begin position="27"/>
        <end position="1540"/>
    </location>
</feature>
<dbReference type="Gene3D" id="2.60.120.380">
    <property type="match status" value="1"/>
</dbReference>
<evidence type="ECO:0000313" key="12">
    <source>
        <dbReference type="Proteomes" id="UP000523955"/>
    </source>
</evidence>
<dbReference type="GO" id="GO:0016020">
    <property type="term" value="C:membrane"/>
    <property type="evidence" value="ECO:0007669"/>
    <property type="project" value="InterPro"/>
</dbReference>
<evidence type="ECO:0000256" key="5">
    <source>
        <dbReference type="ARBA" id="ARBA00022825"/>
    </source>
</evidence>
<dbReference type="InterPro" id="IPR003644">
    <property type="entry name" value="Calx_beta"/>
</dbReference>
<dbReference type="PANTHER" id="PTHR11878:SF65">
    <property type="entry name" value="NA_CA-EXCHANGE PROTEIN, ISOFORM G"/>
    <property type="match status" value="1"/>
</dbReference>
<keyword evidence="1 8" id="KW-0645">Protease</keyword>
<keyword evidence="7" id="KW-0406">Ion transport</keyword>
<evidence type="ECO:0000256" key="1">
    <source>
        <dbReference type="ARBA" id="ARBA00022670"/>
    </source>
</evidence>
<evidence type="ECO:0000256" key="2">
    <source>
        <dbReference type="ARBA" id="ARBA00022729"/>
    </source>
</evidence>
<dbReference type="SUPFAM" id="SSF141072">
    <property type="entry name" value="CalX-like"/>
    <property type="match status" value="4"/>
</dbReference>
<evidence type="ECO:0000256" key="7">
    <source>
        <dbReference type="ARBA" id="ARBA00023065"/>
    </source>
</evidence>
<evidence type="ECO:0000259" key="10">
    <source>
        <dbReference type="PROSITE" id="PS51829"/>
    </source>
</evidence>
<feature type="active site" description="Charge relay system" evidence="8">
    <location>
        <position position="337"/>
    </location>
</feature>
<keyword evidence="7" id="KW-0813">Transport</keyword>
<evidence type="ECO:0000256" key="4">
    <source>
        <dbReference type="ARBA" id="ARBA00022801"/>
    </source>
</evidence>
<dbReference type="PANTHER" id="PTHR11878">
    <property type="entry name" value="SODIUM/CALCIUM EXCHANGER"/>
    <property type="match status" value="1"/>
</dbReference>
<dbReference type="Gene3D" id="3.40.50.200">
    <property type="entry name" value="Peptidase S8/S53 domain"/>
    <property type="match status" value="1"/>
</dbReference>
<dbReference type="Proteomes" id="UP000523955">
    <property type="component" value="Unassembled WGS sequence"/>
</dbReference>
<sequence length="1540" mass="154363">MSERAARRPHLAAGVALLLTAAGTTAVLSAPAAQASGVSRHGVSAGNLHTVLAVDGDRVAVAALKKAGASRSVDYGATSLWTVPAKKLTEVNRVPGVTGPDELARIDLRGVTLDTTAAVPAPDTLAATATSGRQLRLVQFAGPVRPAWVKDLTAAGAQIVSYLPANAYVVYADGAAAARLDALVGDDPVVQYSGPFDPSYRLDPVLRDRVEKGQTKGGVDVTVQVVDGPDAAATLAKVTAGRTVLSPPYTLLGLRTVSVRMDAADLAATASLPAVLDVEGYAAPEMNDEVQDQLLAGNITTTSGGATVPSGPGYLDWLQAKGFPTTPSSYPQVTVVDDGIDNGTATPLHPDFYQFGSTAQPDRLTVNGNCTTDASADSGAGHGNLNAGIVGGYNDTAGASTEDANGYQYGLGVSPYGRVAGLKIFTNGGSYSVSGCGNTDQGVVQAAYAAGADMTTNSWGANVAGAYDASSQAYDALTRDASGSTAGLQQMLHIFSAGNSGSGAKTIGSPGTAKNVLTVGATENVREDGTLDGCSFGPANNDSDIASFSSRGPTADGRSKPDVVAAGTHVEGPASQAAGYDGSGVCGDSTGKYHPVGNTLYTWSSGTSHSTPGVAGAVSLIQNYYGRVLAPGQTASPAMLRALVVNIPRYLSGGVGTGDTLPSPNQGWGVPNLGTLFDPATKRVDFDQQTLFTASGQSFARSGSVADTGKPVRVTLAFTDAPGATTGASYVNNLDLEVTAGGTTYRGNVFANGLSTSGGAADAKNNVENVWLPAGTTGPVTVRVIATNIAGDAVPGNGSALDQDFALTASNLDVQPTPVGAAAGVTVTDSRDANSTVDPGEDVTVQAAITNVGDATAPAGTGTLTVLSGPATIVQGSSDFPTIAAGSSQSSTTPYQLKISPAAACGAVVTLRHAWTAGGQTVTEDKTVRVGGDLYDGAFASTASGDVPKAIPDNNATGVSSTIALAGTDPVAAVRVHMSVTHTWDGDVTAKLTSPAGTVVTLVAKRGGSGDNFNATTFDDTATTPVSSGTPPFAGTYRPETPLSALRGQATAGTWTLTLTDSAATDTGTLTGWSLDVAPLLTPACAQATAVVDAAAAPDATEGAGQLDFPVTLTNRDASTSYAVQVTTAGGTATPGADYAPVDTTLTWAPGDANVKHVLVTLVDDHRVEPGETVGLHLASAQADPGPDVSGTIVDDDHPTTIAVGDATTDTEDHVVRFPVTLTGSYDSDTYTVHVATSDGTATAPQDYAAVDRTLTFGPGDARTKFVEVTVVDDAVDEPDETLGLTISDAESSATGTVAITTAQASGTIADNDATPTVSVGDASVAEGAAGGGGTLSFPVTLSGPRSVPVTVDWSVSAGSATAGSDFTAASGTVTFAPGDTAATVTVAVLGDALDEADETVSLTLANPSGADPGTMTGTGTITDDDAAPTVTIGNAKKVVEGKKGTRKMVFTVTMSAVSGRTVSFTWATKSGTAKAGKDFVAGSGTVTLAPGQRTATIVVKVKGDRVKEKKREKLSVVGSALANATWARSAGVGKIIDDD</sequence>
<dbReference type="SUPFAM" id="SSF49785">
    <property type="entry name" value="Galactose-binding domain-like"/>
    <property type="match status" value="2"/>
</dbReference>
<dbReference type="PROSITE" id="PS51829">
    <property type="entry name" value="P_HOMO_B"/>
    <property type="match status" value="1"/>
</dbReference>
<protein>
    <submittedName>
        <fullName evidence="11">S8 family serine peptidase</fullName>
    </submittedName>
</protein>
<feature type="signal peptide" evidence="9">
    <location>
        <begin position="1"/>
        <end position="26"/>
    </location>
</feature>
<feature type="domain" description="P/Homo B" evidence="10">
    <location>
        <begin position="938"/>
        <end position="1084"/>
    </location>
</feature>
<keyword evidence="4 8" id="KW-0378">Hydrolase</keyword>
<dbReference type="PROSITE" id="PS51892">
    <property type="entry name" value="SUBTILASE"/>
    <property type="match status" value="1"/>
</dbReference>
<dbReference type="InterPro" id="IPR000209">
    <property type="entry name" value="Peptidase_S8/S53_dom"/>
</dbReference>
<dbReference type="EMBL" id="JACKXE010000001">
    <property type="protein sequence ID" value="MBB6628392.1"/>
    <property type="molecule type" value="Genomic_DNA"/>
</dbReference>
<comment type="caution">
    <text evidence="11">The sequence shown here is derived from an EMBL/GenBank/DDBJ whole genome shotgun (WGS) entry which is preliminary data.</text>
</comment>
<dbReference type="CDD" id="cd04842">
    <property type="entry name" value="Peptidases_S8_Kp43_protease"/>
    <property type="match status" value="1"/>
</dbReference>
<gene>
    <name evidence="11" type="ORF">H5V45_13780</name>
</gene>
<dbReference type="Gene3D" id="2.60.120.260">
    <property type="entry name" value="Galactose-binding domain-like"/>
    <property type="match status" value="1"/>
</dbReference>
<keyword evidence="12" id="KW-1185">Reference proteome</keyword>
<dbReference type="GO" id="GO:0007154">
    <property type="term" value="P:cell communication"/>
    <property type="evidence" value="ECO:0007669"/>
    <property type="project" value="InterPro"/>
</dbReference>
<dbReference type="InterPro" id="IPR006311">
    <property type="entry name" value="TAT_signal"/>
</dbReference>
<dbReference type="Pfam" id="PF01483">
    <property type="entry name" value="P_proprotein"/>
    <property type="match status" value="1"/>
</dbReference>
<accession>A0A7X0VBX1</accession>
<dbReference type="PROSITE" id="PS00138">
    <property type="entry name" value="SUBTILASE_SER"/>
    <property type="match status" value="1"/>
</dbReference>
<dbReference type="GO" id="GO:0004252">
    <property type="term" value="F:serine-type endopeptidase activity"/>
    <property type="evidence" value="ECO:0007669"/>
    <property type="project" value="UniProtKB-UniRule"/>
</dbReference>
<dbReference type="InterPro" id="IPR008979">
    <property type="entry name" value="Galactose-bd-like_sf"/>
</dbReference>
<dbReference type="InterPro" id="IPR002884">
    <property type="entry name" value="P_dom"/>
</dbReference>
<dbReference type="GO" id="GO:0030001">
    <property type="term" value="P:metal ion transport"/>
    <property type="evidence" value="ECO:0007669"/>
    <property type="project" value="TreeGrafter"/>
</dbReference>
<feature type="active site" description="Charge relay system" evidence="8">
    <location>
        <position position="608"/>
    </location>
</feature>
<dbReference type="InterPro" id="IPR051171">
    <property type="entry name" value="CaCA"/>
</dbReference>
<dbReference type="Pfam" id="PF03160">
    <property type="entry name" value="Calx-beta"/>
    <property type="match status" value="3"/>
</dbReference>
<dbReference type="SMART" id="SM00237">
    <property type="entry name" value="Calx_beta"/>
    <property type="match status" value="4"/>
</dbReference>
<reference evidence="11 12" key="1">
    <citation type="submission" date="2020-08" db="EMBL/GenBank/DDBJ databases">
        <authorList>
            <person name="Seo M.-J."/>
        </authorList>
    </citation>
    <scope>NUCLEOTIDE SEQUENCE [LARGE SCALE GENOMIC DNA]</scope>
    <source>
        <strain evidence="11 12">KIGAM211</strain>
    </source>
</reference>
<evidence type="ECO:0000256" key="9">
    <source>
        <dbReference type="SAM" id="SignalP"/>
    </source>
</evidence>
<dbReference type="GO" id="GO:0006508">
    <property type="term" value="P:proteolysis"/>
    <property type="evidence" value="ECO:0007669"/>
    <property type="project" value="UniProtKB-KW"/>
</dbReference>
<evidence type="ECO:0000256" key="6">
    <source>
        <dbReference type="ARBA" id="ARBA00022837"/>
    </source>
</evidence>
<evidence type="ECO:0000256" key="3">
    <source>
        <dbReference type="ARBA" id="ARBA00022737"/>
    </source>
</evidence>
<feature type="active site" description="Charge relay system" evidence="8">
    <location>
        <position position="382"/>
    </location>
</feature>
<keyword evidence="2 9" id="KW-0732">Signal</keyword>
<dbReference type="InterPro" id="IPR038081">
    <property type="entry name" value="CalX-like_sf"/>
</dbReference>
<keyword evidence="3" id="KW-0677">Repeat</keyword>
<dbReference type="RefSeq" id="WP_185253455.1">
    <property type="nucleotide sequence ID" value="NZ_JACKXE010000001.1"/>
</dbReference>
<organism evidence="11 12">
    <name type="scientific">Nocardioides luti</name>
    <dbReference type="NCBI Taxonomy" id="2761101"/>
    <lineage>
        <taxon>Bacteria</taxon>
        <taxon>Bacillati</taxon>
        <taxon>Actinomycetota</taxon>
        <taxon>Actinomycetes</taxon>
        <taxon>Propionibacteriales</taxon>
        <taxon>Nocardioidaceae</taxon>
        <taxon>Nocardioides</taxon>
    </lineage>
</organism>
<dbReference type="Gene3D" id="2.60.40.2030">
    <property type="match status" value="4"/>
</dbReference>
<keyword evidence="6" id="KW-0106">Calcium</keyword>
<comment type="similarity">
    <text evidence="8">Belongs to the peptidase S8 family.</text>
</comment>
<dbReference type="InterPro" id="IPR023828">
    <property type="entry name" value="Peptidase_S8_Ser-AS"/>
</dbReference>
<keyword evidence="5 8" id="KW-0720">Serine protease</keyword>
<proteinExistence type="inferred from homology"/>
<dbReference type="PROSITE" id="PS51318">
    <property type="entry name" value="TAT"/>
    <property type="match status" value="1"/>
</dbReference>
<dbReference type="SUPFAM" id="SSF52743">
    <property type="entry name" value="Subtilisin-like"/>
    <property type="match status" value="1"/>
</dbReference>